<dbReference type="Proteomes" id="UP000312397">
    <property type="component" value="Unassembled WGS sequence"/>
</dbReference>
<dbReference type="EMBL" id="VEVS01000048">
    <property type="protein sequence ID" value="TNO40579.1"/>
    <property type="molecule type" value="Genomic_DNA"/>
</dbReference>
<comment type="caution">
    <text evidence="1">The sequence shown here is derived from an EMBL/GenBank/DDBJ whole genome shotgun (WGS) entry which is preliminary data.</text>
</comment>
<evidence type="ECO:0000313" key="1">
    <source>
        <dbReference type="EMBL" id="TNO40579.1"/>
    </source>
</evidence>
<name>A0A5C4YEA1_CAMJU</name>
<sequence>MQPTFLPWIGYIYMIQKVDAFIFLDNVQFEQRSWQSRNKIKLQNNIYYISLSCQKASQKTLLKDICLDPQKKWREKILKTIHHAYSKSINYKKYFSIIKSSLNTHQNLSELNIELIKKFCKELNIKTPIYKASELKLTKAKRENLLLQICNHFNANIYLSPEGSKNYLENEYSKKIFKENNIKIFYFNFIHPTYTQQGGGDFIPYLSVLDFLFNVDQPKLEFQKIIQENSKKANHESAF</sequence>
<accession>A0A5C4YEA1</accession>
<proteinExistence type="predicted"/>
<gene>
    <name evidence="1" type="ORF">FH034_09305</name>
</gene>
<dbReference type="AlphaFoldDB" id="A0A5C4YEA1"/>
<reference evidence="1 2" key="1">
    <citation type="submission" date="2019-06" db="EMBL/GenBank/DDBJ databases">
        <title>Epidemiology of MDR Campylobacter spp.</title>
        <authorList>
            <person name="Addetia A."/>
            <person name="Greninger A."/>
            <person name="Fang F."/>
        </authorList>
    </citation>
    <scope>NUCLEOTIDE SEQUENCE [LARGE SCALE GENOMIC DNA]</scope>
    <source>
        <strain evidence="1 2">HMC314</strain>
    </source>
</reference>
<evidence type="ECO:0000313" key="2">
    <source>
        <dbReference type="Proteomes" id="UP000312397"/>
    </source>
</evidence>
<protein>
    <submittedName>
        <fullName evidence="1">WbqC family protein</fullName>
    </submittedName>
</protein>
<organism evidence="1 2">
    <name type="scientific">Campylobacter jejuni</name>
    <dbReference type="NCBI Taxonomy" id="197"/>
    <lineage>
        <taxon>Bacteria</taxon>
        <taxon>Pseudomonadati</taxon>
        <taxon>Campylobacterota</taxon>
        <taxon>Epsilonproteobacteria</taxon>
        <taxon>Campylobacterales</taxon>
        <taxon>Campylobacteraceae</taxon>
        <taxon>Campylobacter</taxon>
    </lineage>
</organism>
<dbReference type="InterPro" id="IPR014985">
    <property type="entry name" value="WbqC"/>
</dbReference>
<dbReference type="Pfam" id="PF08889">
    <property type="entry name" value="WbqC"/>
    <property type="match status" value="1"/>
</dbReference>